<evidence type="ECO:0000313" key="5">
    <source>
        <dbReference type="EMBL" id="CPV66968.1"/>
    </source>
</evidence>
<keyword evidence="5" id="KW-0238">DNA-binding</keyword>
<comment type="subcellular location">
    <subcellularLocation>
        <location evidence="1">Cytoplasm</location>
    </subcellularLocation>
</comment>
<proteinExistence type="inferred from homology"/>
<dbReference type="InterPro" id="IPR025734">
    <property type="entry name" value="EspG"/>
</dbReference>
<sequence>MNAPVDTAEFSIHEMLLLQKLLGISEYPKALQVELPVSSLADITEEAISRAEAEARVSLTEQSVIAGKDVIDPTINSWLRVLRRPDIELSTRLWRQHAYLLVSVLRRGPEHLLVMRYGDNITLQPLNDGTPITAVSQLIAPVLDILGHGDTASFEPINLLVAQAKEINDRVAAGAEMYDELIVAGASPESAQFLATHLADPDKMWRAEISALEYRPGREVLSTVGVGVFDTSAGRIVAAPLQALDERMWTTFTPGSHARIIKAVELIIETLPTKNWFAAVRG</sequence>
<dbReference type="Pfam" id="PF14011">
    <property type="entry name" value="ESX-1_EspG"/>
    <property type="match status" value="1"/>
</dbReference>
<organism evidence="5 6">
    <name type="scientific">Mycobacteroides abscessus</name>
    <dbReference type="NCBI Taxonomy" id="36809"/>
    <lineage>
        <taxon>Bacteria</taxon>
        <taxon>Bacillati</taxon>
        <taxon>Actinomycetota</taxon>
        <taxon>Actinomycetes</taxon>
        <taxon>Mycobacteriales</taxon>
        <taxon>Mycobacteriaceae</taxon>
        <taxon>Mycobacteroides</taxon>
    </lineage>
</organism>
<keyword evidence="4" id="KW-0143">Chaperone</keyword>
<evidence type="ECO:0000256" key="2">
    <source>
        <dbReference type="ARBA" id="ARBA00006411"/>
    </source>
</evidence>
<evidence type="ECO:0000313" key="6">
    <source>
        <dbReference type="Proteomes" id="UP000045782"/>
    </source>
</evidence>
<evidence type="ECO:0000256" key="3">
    <source>
        <dbReference type="ARBA" id="ARBA00022490"/>
    </source>
</evidence>
<comment type="similarity">
    <text evidence="2">Belongs to the EspG family.</text>
</comment>
<protein>
    <submittedName>
        <fullName evidence="5">DNA-binding protein</fullName>
    </submittedName>
</protein>
<dbReference type="Proteomes" id="UP000045782">
    <property type="component" value="Unassembled WGS sequence"/>
</dbReference>
<dbReference type="GO" id="GO:0005737">
    <property type="term" value="C:cytoplasm"/>
    <property type="evidence" value="ECO:0007669"/>
    <property type="project" value="UniProtKB-SubCell"/>
</dbReference>
<gene>
    <name evidence="5" type="primary">espG1_1</name>
    <name evidence="5" type="ORF">ERS075579_04121</name>
</gene>
<dbReference type="GO" id="GO:0003677">
    <property type="term" value="F:DNA binding"/>
    <property type="evidence" value="ECO:0007669"/>
    <property type="project" value="UniProtKB-KW"/>
</dbReference>
<dbReference type="EMBL" id="CSWP01000009">
    <property type="protein sequence ID" value="CPV66968.1"/>
    <property type="molecule type" value="Genomic_DNA"/>
</dbReference>
<dbReference type="AlphaFoldDB" id="A0A0U0ZT61"/>
<reference evidence="5 6" key="1">
    <citation type="submission" date="2015-03" db="EMBL/GenBank/DDBJ databases">
        <authorList>
            <person name="Murphy D."/>
        </authorList>
    </citation>
    <scope>NUCLEOTIDE SEQUENCE [LARGE SCALE GENOMIC DNA]</scope>
    <source>
        <strain evidence="5 6">PAP088</strain>
    </source>
</reference>
<accession>A0A0U0ZT61</accession>
<evidence type="ECO:0000256" key="4">
    <source>
        <dbReference type="ARBA" id="ARBA00023186"/>
    </source>
</evidence>
<evidence type="ECO:0000256" key="1">
    <source>
        <dbReference type="ARBA" id="ARBA00004496"/>
    </source>
</evidence>
<name>A0A0U0ZT61_9MYCO</name>
<dbReference type="RefSeq" id="WP_052619145.1">
    <property type="nucleotide sequence ID" value="NZ_CSWP01000009.1"/>
</dbReference>
<keyword evidence="3" id="KW-0963">Cytoplasm</keyword>